<feature type="compositionally biased region" description="Polar residues" evidence="2">
    <location>
        <begin position="326"/>
        <end position="335"/>
    </location>
</feature>
<feature type="region of interest" description="Disordered" evidence="2">
    <location>
        <begin position="1169"/>
        <end position="1276"/>
    </location>
</feature>
<feature type="domain" description="Myb-like" evidence="3">
    <location>
        <begin position="3200"/>
        <end position="3252"/>
    </location>
</feature>
<dbReference type="PANTHER" id="PTHR11439">
    <property type="entry name" value="GAG-POL-RELATED RETROTRANSPOSON"/>
    <property type="match status" value="1"/>
</dbReference>
<feature type="region of interest" description="Disordered" evidence="2">
    <location>
        <begin position="320"/>
        <end position="339"/>
    </location>
</feature>
<feature type="compositionally biased region" description="Acidic residues" evidence="2">
    <location>
        <begin position="1958"/>
        <end position="1969"/>
    </location>
</feature>
<comment type="caution">
    <text evidence="5">The sequence shown here is derived from an EMBL/GenBank/DDBJ whole genome shotgun (WGS) entry which is preliminary data.</text>
</comment>
<dbReference type="CDD" id="cd09272">
    <property type="entry name" value="RNase_HI_RT_Ty1"/>
    <property type="match status" value="1"/>
</dbReference>
<feature type="compositionally biased region" description="Acidic residues" evidence="2">
    <location>
        <begin position="3264"/>
        <end position="3280"/>
    </location>
</feature>
<sequence>MCDVNFWFEWVPSQSNPADAPSRKELRELDPACLEDLPLLSAGSTALQVQATVTGDQSNFRHLGRQTRDWHDWGWNRDQSGSWWDNHQAEADQHWDWQQEVWQQESWTENTGQAEDPWAGWSGVHSWVEAHPVPEPLHLRVVAVRGIAANLQLPVRVDPPNQGESPGGNVEERIQRGQERRAACASSSAKSARVEPPQEAETSTEPGEPVVLTPAPAAAEPAGSPAEEHSGASESESSSSSSVSTIDYETGSLPVQTEAAASAAAERIRAIKLEGDPGEPEGPHAPSAGVKSEDPNEEPLASAAAKAASELRDSWISVKEEVDYSPSDTPGNSRLPSWEHEVSRQLTGLTDALRRAEEAHRGLQEQLAQSQHRTQLLEQQLLELQQAGSTAAGGTAASRAAAAAAVGSEARKSQSDNTPTEESDEYRALSVKLFGMLVSLIAECPAALKIARGTRNQNGFVLWRMLWREFHPEQANRGLIWRRALLSPKFPNKEGDFSAALQEWELDLAKYESEFGAEKAISDEDKRALLMVESPQALKQHLAMHASSLGSYDEVRAVVVSYLQAKRVWTPSGGYAQSSRRAAHDPDAMDIGKVGDAKGDKGKGKEKKGKGKDKDPKGGNKPEKGGKGQDKRNQQKEKEKCPICWRTGHTVKDCWYNVKGKGKGTPKGGVNAVADDTSSQLSAGPSASQAGSAATTAKPGVRHISDEPMRVLAVRNNDPRQGHLLVDTGAAVSVCATEPVLRLGGDHRQNARTTFQVVEGITDDILSVNRAVDAGARVVFHASGSHIEWADGSRADFVRSGKQFLLPYAEMAKPSKHVTIAAVEDFPDDLEAQAVEEFAIAEEQREAEAARAEAAAAEANEGEGEERQDLEAVAPPADPEPNEESVPREPTAEEKERHRLTHLPFQSWCPECVQGAGRGGHHRRKKDAGEGALEATVQMDYTFYSRGAQQRLAPENESVLVTVLTLVDRDTGWPCSVQVPRKGQECGPFVLDAIELYLNNLGHKRVILQIDQEGALRNVAVAVRNRMGAHKVRVRESPPYSHQSQGAVEGEHHQLAGLVRTWLMDLQNRYPNCMVDVNHVVFPWLVKYVAWSAARFQVSTKAQRRWIRGIWVGRLERDNTNIILTEAGALSVRSVRRLPPDAQANRTLMGTVAGVPWALRQGRTLRQAAAESLEPREDMDVFDGDTGAGVLVSPEETAEAEAIRNAAPSSPTTSDGPSAESAGAAAGSPRAPAGMAYPTGLGEGGLATKRSGTAPPAEETRPPKQPKAEAKKSQRVGKLQVQDLWKKVEEWANADDPAVAQQRLATVMEYLDSVPDPQQIQKAREEQLWKLWRLNAFTPVMRWDKPADAQTFHYKWVDKVKDGVCKSRFTCADARRSYTPEMEQDMRVFVPTPTPEAHALLEITALQRGCTMRTFDIVAAFLIGKDRGAQNENWVYMRPPAEWKPIFDQWVREQPPSEQSKLRGQFADMLFRLDGNLYGRRTAGSVYRDELEELLCHKLSQTGRYAFKRGVKDPCIYRCMKTGIIVVHHIDDGRCAGNAALLNTFLDEDMCSHCEITTGPLEAEGVSVEVLGKTKTRLEGCILTAPDAKHARNIIEALGLKPGEKSPVPSRKPDLSDVTPLSAGDAAKYRSAVGSGIYLSADRRDIQYAVKELARHMAEPRQCDMQQARLLGKYLQQAPDLVRVTALDPSAYEGPMTLDVFSDSDWGGCVETRRSTDCHVVVLGGAIVATSTQTQPGLPATSSPDAELRGISRACREAIFVHELATMDFGLEVEIPRLWSDSSTGITAAKRIGPGTKLRHLDVSEFYVQGAVQAGKALLRKVKGTENPANFLTKHPKSGNEVLQALPSLGMVDPKHVAGATAQEKHTVKFVRVNPPTSWKPVFPFKPTLAIAGITMASQILGVKAQPREKELLELVLDATLWLGLLGWFVLLYHMVKGTVRGTLAIYRRVNRHRQHEEEPEPEASEDEAPTQAAENAPPPLEDLWANRQQLLPYHHNPHREISSDEHVEELDHSSTQQQDIVVEQFCAYCLENFPRHLRMAESDSDVQSLQFETHLARSLSGSPAKRAPPLAEEQLGDFLSWLFFGVEEPDKVRGCLAPQGANGLHVVHLPNTVFMAGLDGYVTLVKFVAECFSKAGRFPPLRGFAEDYDYAHGFRQFSLSSTDRRFLCAAARAPDSSVRIFVPQKLLFGPRGAPHVFCRVTDMVSAVASVLLLIPNIPHVDDMVGVEEMEAVDSARASFLELHVALNLLLKPSKARPERTSPGGAKQLVALGGQLDFDIPAEEHAAGLVCRIDLPDAKAPKSANLIVQVLEQGKLSSTLAGKMVGQWDHASAVCLGRSGRAFAWPLRELIAADSQGRQPPPWPVLKAALLGFLVFLQGRGPMEVRASQTVARRAALLFVDAALGPDGCRLGGMAWGPGWCFFFHLKVGKHSCRLIPWKAGHIINEAEALAALIWIQTLTDHLQGLDIFLFVDSKAGEGILLKGYSRSAQLTVIASLFWKTVRQGRASVWIGRVPSSLNVADPISRGCFDIARALQADQLTALLPDVSAWETLLEFLEGKRACCFCIAGAICGALMLILGAKWEASHMKEPTSISPKQADSSLAPATSSAVPIVSPAGPSTTLTTVTLSTSIVHLEPLGSPQLGSSNPSYRFPYDPDSDAFHAKPLACLRQSTPWIKGFQYPSDAEDHFEELNRTMSAFVKGVRPLCGKITAGFCGPWIENYWIWSFSNKWKNRANGTRLRDIFGPYIPILFPFLDIFIPHFYRYPPGIIEALNRTMRPNVLYLAVSQNDDGLFGHNLQQYNKFTLADFPNLFVMSAGGYGHVALPLFKQTEAPAKAAPIMERSYAVGFMGSLNHGPAKVRQAMKAQAESWGSLRNRSVKIGQGAEDWRGMMANTSLNLSPRGFGRNSYRTLEILQMGLIPIYISAKGAWLFYRDLWVEEKIGFHTTAGIMDQISKFITERDGGGDLRCEVLPVDAVAFRLLRNDFTDVAAFSEGANALCERAQGISRDALLRCTRLRLVARLAKVLRLLSERPGARLTNAARDWVKAPSVEGLLQVRDVGLQEGPALAASAASAASESRKLSHEVFAAARRLGCEMLPKPANEDACIDVSSNSQASDSTVPGDTSRPAQPAASEASNLGVRPAEQAAEKRPPDIFDAPLVSELAASTDPGRRPNSNKRVRSQAQTLEGDTFVAQGRAPKARKEYSAWTEGEEQRLLEGFQKYGKQWSMISKCCGLPHRNGVQIKDKWRVLKKNGLVPAREGKDEEEEEDDDDEEGSPAD</sequence>
<organism evidence="5 6">
    <name type="scientific">Symbiodinium natans</name>
    <dbReference type="NCBI Taxonomy" id="878477"/>
    <lineage>
        <taxon>Eukaryota</taxon>
        <taxon>Sar</taxon>
        <taxon>Alveolata</taxon>
        <taxon>Dinophyceae</taxon>
        <taxon>Suessiales</taxon>
        <taxon>Symbiodiniaceae</taxon>
        <taxon>Symbiodinium</taxon>
    </lineage>
</organism>
<feature type="compositionally biased region" description="Basic and acidic residues" evidence="2">
    <location>
        <begin position="266"/>
        <end position="275"/>
    </location>
</feature>
<feature type="region of interest" description="Disordered" evidence="2">
    <location>
        <begin position="1954"/>
        <end position="1980"/>
    </location>
</feature>
<dbReference type="SMART" id="SM00717">
    <property type="entry name" value="SANT"/>
    <property type="match status" value="1"/>
</dbReference>
<dbReference type="EMBL" id="CAJNDS010002614">
    <property type="protein sequence ID" value="CAE7545646.1"/>
    <property type="molecule type" value="Genomic_DNA"/>
</dbReference>
<feature type="compositionally biased region" description="Basic and acidic residues" evidence="2">
    <location>
        <begin position="885"/>
        <end position="897"/>
    </location>
</feature>
<dbReference type="CDD" id="cd11660">
    <property type="entry name" value="SANT_TRF"/>
    <property type="match status" value="1"/>
</dbReference>
<feature type="region of interest" description="Disordered" evidence="2">
    <location>
        <begin position="3254"/>
        <end position="3280"/>
    </location>
</feature>
<feature type="region of interest" description="Disordered" evidence="2">
    <location>
        <begin position="3165"/>
        <end position="3184"/>
    </location>
</feature>
<dbReference type="InterPro" id="IPR001005">
    <property type="entry name" value="SANT/Myb"/>
</dbReference>
<dbReference type="OrthoDB" id="608866at2759"/>
<feature type="compositionally biased region" description="Basic and acidic residues" evidence="2">
    <location>
        <begin position="1258"/>
        <end position="1272"/>
    </location>
</feature>
<dbReference type="PROSITE" id="PS50090">
    <property type="entry name" value="MYB_LIKE"/>
    <property type="match status" value="1"/>
</dbReference>
<dbReference type="PROSITE" id="PS51294">
    <property type="entry name" value="HTH_MYB"/>
    <property type="match status" value="1"/>
</dbReference>
<evidence type="ECO:0000313" key="5">
    <source>
        <dbReference type="EMBL" id="CAE7545646.1"/>
    </source>
</evidence>
<evidence type="ECO:0000256" key="2">
    <source>
        <dbReference type="SAM" id="MobiDB-lite"/>
    </source>
</evidence>
<dbReference type="PANTHER" id="PTHR11439:SF463">
    <property type="entry name" value="REVERSE TRANSCRIPTASE TY1_COPIA-TYPE DOMAIN-CONTAINING PROTEIN"/>
    <property type="match status" value="1"/>
</dbReference>
<evidence type="ECO:0000259" key="3">
    <source>
        <dbReference type="PROSITE" id="PS50090"/>
    </source>
</evidence>
<feature type="region of interest" description="Disordered" evidence="2">
    <location>
        <begin position="844"/>
        <end position="898"/>
    </location>
</feature>
<feature type="domain" description="HTH myb-type" evidence="4">
    <location>
        <begin position="3207"/>
        <end position="3256"/>
    </location>
</feature>
<feature type="region of interest" description="Disordered" evidence="2">
    <location>
        <begin position="3110"/>
        <end position="3157"/>
    </location>
</feature>
<dbReference type="Proteomes" id="UP000604046">
    <property type="component" value="Unassembled WGS sequence"/>
</dbReference>
<dbReference type="Pfam" id="PF00249">
    <property type="entry name" value="Myb_DNA-binding"/>
    <property type="match status" value="1"/>
</dbReference>
<protein>
    <submittedName>
        <fullName evidence="5">RE1 protein</fullName>
    </submittedName>
</protein>
<dbReference type="Gene3D" id="1.10.10.60">
    <property type="entry name" value="Homeodomain-like"/>
    <property type="match status" value="1"/>
</dbReference>
<feature type="region of interest" description="Disordered" evidence="2">
    <location>
        <begin position="661"/>
        <end position="699"/>
    </location>
</feature>
<feature type="compositionally biased region" description="Low complexity" evidence="2">
    <location>
        <begin position="678"/>
        <end position="697"/>
    </location>
</feature>
<accession>A0A812TRK3</accession>
<feature type="coiled-coil region" evidence="1">
    <location>
        <begin position="346"/>
        <end position="387"/>
    </location>
</feature>
<feature type="region of interest" description="Disordered" evidence="2">
    <location>
        <begin position="155"/>
        <end position="311"/>
    </location>
</feature>
<dbReference type="InterPro" id="IPR009057">
    <property type="entry name" value="Homeodomain-like_sf"/>
</dbReference>
<dbReference type="SUPFAM" id="SSF46689">
    <property type="entry name" value="Homeodomain-like"/>
    <property type="match status" value="1"/>
</dbReference>
<feature type="region of interest" description="Disordered" evidence="2">
    <location>
        <begin position="573"/>
        <end position="639"/>
    </location>
</feature>
<name>A0A812TRK3_9DINO</name>
<feature type="compositionally biased region" description="Basic and acidic residues" evidence="2">
    <location>
        <begin position="593"/>
        <end position="603"/>
    </location>
</feature>
<feature type="compositionally biased region" description="Basic and acidic residues" evidence="2">
    <location>
        <begin position="170"/>
        <end position="182"/>
    </location>
</feature>
<feature type="compositionally biased region" description="Basic and acidic residues" evidence="2">
    <location>
        <begin position="612"/>
        <end position="639"/>
    </location>
</feature>
<feature type="compositionally biased region" description="Low complexity" evidence="2">
    <location>
        <begin position="214"/>
        <end position="225"/>
    </location>
</feature>
<feature type="compositionally biased region" description="Low complexity" evidence="2">
    <location>
        <begin position="1216"/>
        <end position="1236"/>
    </location>
</feature>
<proteinExistence type="predicted"/>
<keyword evidence="1" id="KW-0175">Coiled coil</keyword>
<evidence type="ECO:0000259" key="4">
    <source>
        <dbReference type="PROSITE" id="PS51294"/>
    </source>
</evidence>
<evidence type="ECO:0000256" key="1">
    <source>
        <dbReference type="SAM" id="Coils"/>
    </source>
</evidence>
<gene>
    <name evidence="5" type="primary">RE1</name>
    <name evidence="5" type="ORF">SNAT2548_LOCUS30616</name>
</gene>
<keyword evidence="6" id="KW-1185">Reference proteome</keyword>
<dbReference type="InterPro" id="IPR017930">
    <property type="entry name" value="Myb_dom"/>
</dbReference>
<feature type="compositionally biased region" description="Polar residues" evidence="2">
    <location>
        <begin position="3110"/>
        <end position="3123"/>
    </location>
</feature>
<reference evidence="5" key="1">
    <citation type="submission" date="2021-02" db="EMBL/GenBank/DDBJ databases">
        <authorList>
            <person name="Dougan E. K."/>
            <person name="Rhodes N."/>
            <person name="Thang M."/>
            <person name="Chan C."/>
        </authorList>
    </citation>
    <scope>NUCLEOTIDE SEQUENCE</scope>
</reference>
<evidence type="ECO:0000313" key="6">
    <source>
        <dbReference type="Proteomes" id="UP000604046"/>
    </source>
</evidence>
<feature type="compositionally biased region" description="Low complexity" evidence="2">
    <location>
        <begin position="232"/>
        <end position="244"/>
    </location>
</feature>